<comment type="caution">
    <text evidence="1">Lacks conserved residue(s) required for the propagation of feature annotation.</text>
</comment>
<dbReference type="GO" id="GO:0003824">
    <property type="term" value="F:catalytic activity"/>
    <property type="evidence" value="ECO:0007669"/>
    <property type="project" value="InterPro"/>
</dbReference>
<dbReference type="Pfam" id="PF01230">
    <property type="entry name" value="HIT"/>
    <property type="match status" value="1"/>
</dbReference>
<accession>A0A975MKW4</accession>
<sequence>MQIFELHHRLAADCFEVADLTLSKLLMMNDSRYPWFILVPRRNDIREIYQLAAADRRQLLDESCLLAEALQHSYNPDKLNIAAIGNLVPQLHLHHVVRYQSDATWPAPVWGKLPALTYAVEQAQIELERIRKQLQL</sequence>
<feature type="domain" description="HIT" evidence="2">
    <location>
        <begin position="37"/>
        <end position="105"/>
    </location>
</feature>
<dbReference type="InterPro" id="IPR026026">
    <property type="entry name" value="HIT_Hint"/>
</dbReference>
<dbReference type="RefSeq" id="WP_215580033.1">
    <property type="nucleotide sequence ID" value="NZ_CP073754.1"/>
</dbReference>
<reference evidence="3" key="1">
    <citation type="submission" date="2021-04" db="EMBL/GenBank/DDBJ databases">
        <title>Draft genome sequence data of methanotrophic Methylovulum sp. strain S1L and Methylomonas sp. strain S2AM isolated from boreal lake water columns.</title>
        <authorList>
            <person name="Rissanen A.J."/>
            <person name="Mangayil R."/>
            <person name="Svenning M.M."/>
            <person name="Khanongnuch R."/>
        </authorList>
    </citation>
    <scope>NUCLEOTIDE SEQUENCE</scope>
    <source>
        <strain evidence="3">S2AM</strain>
    </source>
</reference>
<dbReference type="KEGG" id="mpad:KEF85_09860"/>
<gene>
    <name evidence="3" type="ORF">KEF85_09860</name>
</gene>
<dbReference type="Proteomes" id="UP000676649">
    <property type="component" value="Chromosome"/>
</dbReference>
<dbReference type="InterPro" id="IPR036265">
    <property type="entry name" value="HIT-like_sf"/>
</dbReference>
<organism evidence="3 4">
    <name type="scientific">Methylomonas paludis</name>
    <dbReference type="NCBI Taxonomy" id="1173101"/>
    <lineage>
        <taxon>Bacteria</taxon>
        <taxon>Pseudomonadati</taxon>
        <taxon>Pseudomonadota</taxon>
        <taxon>Gammaproteobacteria</taxon>
        <taxon>Methylococcales</taxon>
        <taxon>Methylococcaceae</taxon>
        <taxon>Methylomonas</taxon>
    </lineage>
</organism>
<dbReference type="SUPFAM" id="SSF54197">
    <property type="entry name" value="HIT-like"/>
    <property type="match status" value="1"/>
</dbReference>
<evidence type="ECO:0000313" key="4">
    <source>
        <dbReference type="Proteomes" id="UP000676649"/>
    </source>
</evidence>
<dbReference type="PROSITE" id="PS51084">
    <property type="entry name" value="HIT_2"/>
    <property type="match status" value="1"/>
</dbReference>
<proteinExistence type="predicted"/>
<protein>
    <submittedName>
        <fullName evidence="3">HIT domain-containing protein</fullName>
    </submittedName>
</protein>
<dbReference type="PIRSF" id="PIRSF000714">
    <property type="entry name" value="HIT"/>
    <property type="match status" value="1"/>
</dbReference>
<dbReference type="InterPro" id="IPR011146">
    <property type="entry name" value="HIT-like"/>
</dbReference>
<keyword evidence="4" id="KW-1185">Reference proteome</keyword>
<dbReference type="Gene3D" id="3.30.428.10">
    <property type="entry name" value="HIT-like"/>
    <property type="match status" value="1"/>
</dbReference>
<evidence type="ECO:0000256" key="1">
    <source>
        <dbReference type="PROSITE-ProRule" id="PRU00464"/>
    </source>
</evidence>
<name>A0A975MKW4_9GAMM</name>
<dbReference type="AlphaFoldDB" id="A0A975MKW4"/>
<evidence type="ECO:0000259" key="2">
    <source>
        <dbReference type="PROSITE" id="PS51084"/>
    </source>
</evidence>
<dbReference type="EMBL" id="CP073754">
    <property type="protein sequence ID" value="QWF69682.1"/>
    <property type="molecule type" value="Genomic_DNA"/>
</dbReference>
<evidence type="ECO:0000313" key="3">
    <source>
        <dbReference type="EMBL" id="QWF69682.1"/>
    </source>
</evidence>